<dbReference type="GO" id="GO:0043565">
    <property type="term" value="F:sequence-specific DNA binding"/>
    <property type="evidence" value="ECO:0007669"/>
    <property type="project" value="InterPro"/>
</dbReference>
<organism evidence="5 6">
    <name type="scientific">Paenibacillus selenitireducens</name>
    <dbReference type="NCBI Taxonomy" id="1324314"/>
    <lineage>
        <taxon>Bacteria</taxon>
        <taxon>Bacillati</taxon>
        <taxon>Bacillota</taxon>
        <taxon>Bacilli</taxon>
        <taxon>Bacillales</taxon>
        <taxon>Paenibacillaceae</taxon>
        <taxon>Paenibacillus</taxon>
    </lineage>
</organism>
<keyword evidence="1" id="KW-0805">Transcription regulation</keyword>
<dbReference type="EMBL" id="MSZX01000013">
    <property type="protein sequence ID" value="OPA73945.1"/>
    <property type="molecule type" value="Genomic_DNA"/>
</dbReference>
<evidence type="ECO:0000256" key="3">
    <source>
        <dbReference type="ARBA" id="ARBA00023163"/>
    </source>
</evidence>
<evidence type="ECO:0000259" key="4">
    <source>
        <dbReference type="PROSITE" id="PS01124"/>
    </source>
</evidence>
<dbReference type="Gene3D" id="1.10.10.60">
    <property type="entry name" value="Homeodomain-like"/>
    <property type="match status" value="2"/>
</dbReference>
<dbReference type="SMART" id="SM00342">
    <property type="entry name" value="HTH_ARAC"/>
    <property type="match status" value="1"/>
</dbReference>
<dbReference type="InterPro" id="IPR018062">
    <property type="entry name" value="HTH_AraC-typ_CS"/>
</dbReference>
<dbReference type="InterPro" id="IPR037923">
    <property type="entry name" value="HTH-like"/>
</dbReference>
<dbReference type="PANTHER" id="PTHR43280">
    <property type="entry name" value="ARAC-FAMILY TRANSCRIPTIONAL REGULATOR"/>
    <property type="match status" value="1"/>
</dbReference>
<gene>
    <name evidence="5" type="ORF">BVG16_26245</name>
</gene>
<dbReference type="OrthoDB" id="9780667at2"/>
<dbReference type="STRING" id="1324314.BVG16_26245"/>
<dbReference type="PANTHER" id="PTHR43280:SF2">
    <property type="entry name" value="HTH-TYPE TRANSCRIPTIONAL REGULATOR EXSA"/>
    <property type="match status" value="1"/>
</dbReference>
<protein>
    <submittedName>
        <fullName evidence="5">AraC family transcriptional regulator</fullName>
    </submittedName>
</protein>
<dbReference type="Pfam" id="PF12833">
    <property type="entry name" value="HTH_18"/>
    <property type="match status" value="1"/>
</dbReference>
<dbReference type="RefSeq" id="WP_078502174.1">
    <property type="nucleotide sequence ID" value="NZ_MSZX01000013.1"/>
</dbReference>
<dbReference type="SUPFAM" id="SSF51215">
    <property type="entry name" value="Regulatory protein AraC"/>
    <property type="match status" value="1"/>
</dbReference>
<dbReference type="InterPro" id="IPR014710">
    <property type="entry name" value="RmlC-like_jellyroll"/>
</dbReference>
<dbReference type="GO" id="GO:0003700">
    <property type="term" value="F:DNA-binding transcription factor activity"/>
    <property type="evidence" value="ECO:0007669"/>
    <property type="project" value="InterPro"/>
</dbReference>
<evidence type="ECO:0000313" key="6">
    <source>
        <dbReference type="Proteomes" id="UP000190188"/>
    </source>
</evidence>
<accession>A0A1T2X2A3</accession>
<comment type="caution">
    <text evidence="5">The sequence shown here is derived from an EMBL/GenBank/DDBJ whole genome shotgun (WGS) entry which is preliminary data.</text>
</comment>
<feature type="domain" description="HTH araC/xylS-type" evidence="4">
    <location>
        <begin position="176"/>
        <end position="274"/>
    </location>
</feature>
<sequence length="278" mass="32732">MNPTLATKGVFDDLLQNLQIHLIDARLTKCPPDWRDLDYTPNYNKFYLICEGEGWLRIGDQELYPKPGQLCFMPAYVQQSYNTISEDTYFKYWLHFTAQVGSFDLFQWLDVPFIVDVQDLALVESWFQQLAVLVDQSSILARLQEKAILLQLIAYFLEQVPVNIVHARMEEMDRLTQIQQFIESRLHTQITVEHMAKSFHLHPNYFIKYFKKHFGMPPLKYMRQKRIQQVKRLLTSTDLSVKEIADATGFDDTNHLGKIFRKETGHSPTSYRAQFQVK</sequence>
<evidence type="ECO:0000256" key="2">
    <source>
        <dbReference type="ARBA" id="ARBA00023125"/>
    </source>
</evidence>
<name>A0A1T2X2A3_9BACL</name>
<reference evidence="5 6" key="1">
    <citation type="submission" date="2017-01" db="EMBL/GenBank/DDBJ databases">
        <title>Genome analysis of Paenibacillus selenitrireducens ES3-24.</title>
        <authorList>
            <person name="Xu D."/>
            <person name="Yao R."/>
            <person name="Zheng S."/>
        </authorList>
    </citation>
    <scope>NUCLEOTIDE SEQUENCE [LARGE SCALE GENOMIC DNA]</scope>
    <source>
        <strain evidence="5 6">ES3-24</strain>
    </source>
</reference>
<dbReference type="Pfam" id="PF02311">
    <property type="entry name" value="AraC_binding"/>
    <property type="match status" value="1"/>
</dbReference>
<dbReference type="InterPro" id="IPR003313">
    <property type="entry name" value="AraC-bd"/>
</dbReference>
<dbReference type="InterPro" id="IPR018060">
    <property type="entry name" value="HTH_AraC"/>
</dbReference>
<dbReference type="SUPFAM" id="SSF46689">
    <property type="entry name" value="Homeodomain-like"/>
    <property type="match status" value="2"/>
</dbReference>
<proteinExistence type="predicted"/>
<dbReference type="PROSITE" id="PS00041">
    <property type="entry name" value="HTH_ARAC_FAMILY_1"/>
    <property type="match status" value="1"/>
</dbReference>
<dbReference type="Proteomes" id="UP000190188">
    <property type="component" value="Unassembled WGS sequence"/>
</dbReference>
<evidence type="ECO:0000256" key="1">
    <source>
        <dbReference type="ARBA" id="ARBA00023015"/>
    </source>
</evidence>
<dbReference type="AlphaFoldDB" id="A0A1T2X2A3"/>
<keyword evidence="2" id="KW-0238">DNA-binding</keyword>
<dbReference type="InterPro" id="IPR009057">
    <property type="entry name" value="Homeodomain-like_sf"/>
</dbReference>
<dbReference type="Gene3D" id="2.60.120.10">
    <property type="entry name" value="Jelly Rolls"/>
    <property type="match status" value="1"/>
</dbReference>
<keyword evidence="6" id="KW-1185">Reference proteome</keyword>
<evidence type="ECO:0000313" key="5">
    <source>
        <dbReference type="EMBL" id="OPA73945.1"/>
    </source>
</evidence>
<keyword evidence="3" id="KW-0804">Transcription</keyword>
<dbReference type="PROSITE" id="PS01124">
    <property type="entry name" value="HTH_ARAC_FAMILY_2"/>
    <property type="match status" value="1"/>
</dbReference>